<evidence type="ECO:0000313" key="2">
    <source>
        <dbReference type="EMBL" id="HIW87027.1"/>
    </source>
</evidence>
<feature type="region of interest" description="Disordered" evidence="1">
    <location>
        <begin position="1"/>
        <end position="20"/>
    </location>
</feature>
<evidence type="ECO:0000313" key="3">
    <source>
        <dbReference type="Proteomes" id="UP000824267"/>
    </source>
</evidence>
<proteinExistence type="predicted"/>
<reference evidence="2" key="2">
    <citation type="submission" date="2021-04" db="EMBL/GenBank/DDBJ databases">
        <authorList>
            <person name="Gilroy R."/>
        </authorList>
    </citation>
    <scope>NUCLEOTIDE SEQUENCE</scope>
    <source>
        <strain evidence="2">Gambia16-930</strain>
    </source>
</reference>
<feature type="non-terminal residue" evidence="2">
    <location>
        <position position="1"/>
    </location>
</feature>
<protein>
    <submittedName>
        <fullName evidence="2">Uncharacterized protein</fullName>
    </submittedName>
</protein>
<comment type="caution">
    <text evidence="2">The sequence shown here is derived from an EMBL/GenBank/DDBJ whole genome shotgun (WGS) entry which is preliminary data.</text>
</comment>
<dbReference type="AlphaFoldDB" id="A0A9D1UGK0"/>
<organism evidence="2 3">
    <name type="scientific">Candidatus Onthomorpha intestinigallinarum</name>
    <dbReference type="NCBI Taxonomy" id="2840880"/>
    <lineage>
        <taxon>Bacteria</taxon>
        <taxon>Pseudomonadati</taxon>
        <taxon>Bacteroidota</taxon>
        <taxon>Bacteroidia</taxon>
        <taxon>Bacteroidales</taxon>
        <taxon>Candidatus Onthomorpha</taxon>
    </lineage>
</organism>
<gene>
    <name evidence="2" type="ORF">IAC47_01970</name>
</gene>
<sequence>KTDMPKFETTNLRKNSRKKKQNRNYCNINLSAADFRMLERYCIINKTTPKLAIKKILHNFLADTLPPEETVAENQLDLFAPRQTNIFD</sequence>
<accession>A0A9D1UGK0</accession>
<evidence type="ECO:0000256" key="1">
    <source>
        <dbReference type="SAM" id="MobiDB-lite"/>
    </source>
</evidence>
<reference evidence="2" key="1">
    <citation type="journal article" date="2021" name="PeerJ">
        <title>Extensive microbial diversity within the chicken gut microbiome revealed by metagenomics and culture.</title>
        <authorList>
            <person name="Gilroy R."/>
            <person name="Ravi A."/>
            <person name="Getino M."/>
            <person name="Pursley I."/>
            <person name="Horton D.L."/>
            <person name="Alikhan N.F."/>
            <person name="Baker D."/>
            <person name="Gharbi K."/>
            <person name="Hall N."/>
            <person name="Watson M."/>
            <person name="Adriaenssens E.M."/>
            <person name="Foster-Nyarko E."/>
            <person name="Jarju S."/>
            <person name="Secka A."/>
            <person name="Antonio M."/>
            <person name="Oren A."/>
            <person name="Chaudhuri R.R."/>
            <person name="La Ragione R."/>
            <person name="Hildebrand F."/>
            <person name="Pallen M.J."/>
        </authorList>
    </citation>
    <scope>NUCLEOTIDE SEQUENCE</scope>
    <source>
        <strain evidence="2">Gambia16-930</strain>
    </source>
</reference>
<dbReference type="Proteomes" id="UP000824267">
    <property type="component" value="Unassembled WGS sequence"/>
</dbReference>
<dbReference type="EMBL" id="DXGG01000069">
    <property type="protein sequence ID" value="HIW87027.1"/>
    <property type="molecule type" value="Genomic_DNA"/>
</dbReference>
<name>A0A9D1UGK0_9BACT</name>